<dbReference type="RefSeq" id="WP_006078221.1">
    <property type="nucleotide sequence ID" value="NZ_AOMD01000025.1"/>
</dbReference>
<keyword evidence="1" id="KW-1133">Transmembrane helix</keyword>
<feature type="transmembrane region" description="Helical" evidence="1">
    <location>
        <begin position="202"/>
        <end position="219"/>
    </location>
</feature>
<protein>
    <submittedName>
        <fullName evidence="2">Uncharacterized protein</fullName>
    </submittedName>
</protein>
<feature type="transmembrane region" description="Helical" evidence="1">
    <location>
        <begin position="21"/>
        <end position="41"/>
    </location>
</feature>
<keyword evidence="3" id="KW-1185">Reference proteome</keyword>
<feature type="transmembrane region" description="Helical" evidence="1">
    <location>
        <begin position="82"/>
        <end position="102"/>
    </location>
</feature>
<feature type="transmembrane region" description="Helical" evidence="1">
    <location>
        <begin position="141"/>
        <end position="159"/>
    </location>
</feature>
<organism evidence="2 3">
    <name type="scientific">Halococcus saccharolyticus DSM 5350</name>
    <dbReference type="NCBI Taxonomy" id="1227455"/>
    <lineage>
        <taxon>Archaea</taxon>
        <taxon>Methanobacteriati</taxon>
        <taxon>Methanobacteriota</taxon>
        <taxon>Stenosarchaea group</taxon>
        <taxon>Halobacteria</taxon>
        <taxon>Halobacteriales</taxon>
        <taxon>Halococcaceae</taxon>
        <taxon>Halococcus</taxon>
    </lineage>
</organism>
<dbReference type="AlphaFoldDB" id="M0MID8"/>
<feature type="transmembrane region" description="Helical" evidence="1">
    <location>
        <begin position="53"/>
        <end position="70"/>
    </location>
</feature>
<proteinExistence type="predicted"/>
<dbReference type="InParanoid" id="M0MID8"/>
<keyword evidence="1" id="KW-0472">Membrane</keyword>
<dbReference type="Pfam" id="PF24412">
    <property type="entry name" value="DUF7546"/>
    <property type="match status" value="1"/>
</dbReference>
<dbReference type="InterPro" id="IPR055968">
    <property type="entry name" value="DUF7546"/>
</dbReference>
<evidence type="ECO:0000256" key="1">
    <source>
        <dbReference type="SAM" id="Phobius"/>
    </source>
</evidence>
<comment type="caution">
    <text evidence="2">The sequence shown here is derived from an EMBL/GenBank/DDBJ whole genome shotgun (WGS) entry which is preliminary data.</text>
</comment>
<dbReference type="STRING" id="1227455.C449_11808"/>
<sequence length="225" mass="23644">MSYDRIAIRDRLARVSPTPETLLWGAILVTAELLALLLYLVQPNVTPTAIRYYVYPFIWINVGLWALFRIDPPAASRRRRYAASALAVGYFAVLAYAGGLVGSGLGEMATGLRIAPLPPGQGPALIYGGEAIRLVLFPYRIVGYVALAALVYATVLDVAGSAIGGVLGLFSCVSCTWPVIASLVGGVAGGSSAVASAALSESYGLSTVIFVVTVGLLYWRPFGGE</sequence>
<keyword evidence="1" id="KW-0812">Transmembrane</keyword>
<name>M0MID8_9EURY</name>
<feature type="transmembrane region" description="Helical" evidence="1">
    <location>
        <begin position="166"/>
        <end position="190"/>
    </location>
</feature>
<dbReference type="PATRIC" id="fig|1227455.4.peg.2421"/>
<reference evidence="2 3" key="1">
    <citation type="journal article" date="2014" name="PLoS Genet.">
        <title>Phylogenetically driven sequencing of extremely halophilic archaea reveals strategies for static and dynamic osmo-response.</title>
        <authorList>
            <person name="Becker E.A."/>
            <person name="Seitzer P.M."/>
            <person name="Tritt A."/>
            <person name="Larsen D."/>
            <person name="Krusor M."/>
            <person name="Yao A.I."/>
            <person name="Wu D."/>
            <person name="Madern D."/>
            <person name="Eisen J.A."/>
            <person name="Darling A.E."/>
            <person name="Facciotti M.T."/>
        </authorList>
    </citation>
    <scope>NUCLEOTIDE SEQUENCE [LARGE SCALE GENOMIC DNA]</scope>
    <source>
        <strain evidence="2 3">DSM 5350</strain>
    </source>
</reference>
<gene>
    <name evidence="2" type="ORF">C449_11808</name>
</gene>
<accession>M0MID8</accession>
<evidence type="ECO:0000313" key="2">
    <source>
        <dbReference type="EMBL" id="EMA44210.1"/>
    </source>
</evidence>
<dbReference type="Proteomes" id="UP000011669">
    <property type="component" value="Unassembled WGS sequence"/>
</dbReference>
<dbReference type="OrthoDB" id="308076at2157"/>
<dbReference type="EMBL" id="AOMD01000025">
    <property type="protein sequence ID" value="EMA44210.1"/>
    <property type="molecule type" value="Genomic_DNA"/>
</dbReference>
<evidence type="ECO:0000313" key="3">
    <source>
        <dbReference type="Proteomes" id="UP000011669"/>
    </source>
</evidence>